<dbReference type="OMA" id="SHFGHED"/>
<dbReference type="InterPro" id="IPR038538">
    <property type="entry name" value="MTERF_sf"/>
</dbReference>
<evidence type="ECO:0000313" key="5">
    <source>
        <dbReference type="Proteomes" id="UP000017836"/>
    </source>
</evidence>
<dbReference type="GO" id="GO:0006353">
    <property type="term" value="P:DNA-templated transcription termination"/>
    <property type="evidence" value="ECO:0007669"/>
    <property type="project" value="UniProtKB-KW"/>
</dbReference>
<keyword evidence="2" id="KW-0806">Transcription termination</keyword>
<dbReference type="HOGENOM" id="CLU_034145_1_3_1"/>
<keyword evidence="3" id="KW-0809">Transit peptide</keyword>
<dbReference type="AlphaFoldDB" id="W1NFQ1"/>
<evidence type="ECO:0000256" key="2">
    <source>
        <dbReference type="ARBA" id="ARBA00022472"/>
    </source>
</evidence>
<keyword evidence="2" id="KW-0805">Transcription regulation</keyword>
<dbReference type="GO" id="GO:0009507">
    <property type="term" value="C:chloroplast"/>
    <property type="evidence" value="ECO:0000318"/>
    <property type="project" value="GO_Central"/>
</dbReference>
<keyword evidence="5" id="KW-1185">Reference proteome</keyword>
<organism evidence="4 5">
    <name type="scientific">Amborella trichopoda</name>
    <dbReference type="NCBI Taxonomy" id="13333"/>
    <lineage>
        <taxon>Eukaryota</taxon>
        <taxon>Viridiplantae</taxon>
        <taxon>Streptophyta</taxon>
        <taxon>Embryophyta</taxon>
        <taxon>Tracheophyta</taxon>
        <taxon>Spermatophyta</taxon>
        <taxon>Magnoliopsida</taxon>
        <taxon>Amborellales</taxon>
        <taxon>Amborellaceae</taxon>
        <taxon>Amborella</taxon>
    </lineage>
</organism>
<gene>
    <name evidence="4" type="ORF">AMTR_s00010p00236050</name>
</gene>
<dbReference type="PANTHER" id="PTHR13068:SF236">
    <property type="entry name" value="OS02G0749800 PROTEIN"/>
    <property type="match status" value="1"/>
</dbReference>
<keyword evidence="2" id="KW-0804">Transcription</keyword>
<dbReference type="GO" id="GO:0003676">
    <property type="term" value="F:nucleic acid binding"/>
    <property type="evidence" value="ECO:0007669"/>
    <property type="project" value="InterPro"/>
</dbReference>
<dbReference type="Gene3D" id="1.25.70.10">
    <property type="entry name" value="Transcription termination factor 3, mitochondrial"/>
    <property type="match status" value="1"/>
</dbReference>
<dbReference type="Gramene" id="ERM94306">
    <property type="protein sequence ID" value="ERM94306"/>
    <property type="gene ID" value="AMTR_s00010p00236050"/>
</dbReference>
<dbReference type="KEGG" id="atr:18422185"/>
<dbReference type="SMART" id="SM00733">
    <property type="entry name" value="Mterf"/>
    <property type="match status" value="6"/>
</dbReference>
<dbReference type="FunFam" id="1.25.70.10:FF:000001">
    <property type="entry name" value="Mitochondrial transcription termination factor-like"/>
    <property type="match status" value="1"/>
</dbReference>
<evidence type="ECO:0000256" key="3">
    <source>
        <dbReference type="ARBA" id="ARBA00022946"/>
    </source>
</evidence>
<dbReference type="InterPro" id="IPR003690">
    <property type="entry name" value="MTERF"/>
</dbReference>
<comment type="similarity">
    <text evidence="1">Belongs to the mTERF family.</text>
</comment>
<accession>W1NFQ1</accession>
<evidence type="ECO:0000313" key="4">
    <source>
        <dbReference type="EMBL" id="ERM94306.1"/>
    </source>
</evidence>
<reference evidence="5" key="1">
    <citation type="journal article" date="2013" name="Science">
        <title>The Amborella genome and the evolution of flowering plants.</title>
        <authorList>
            <consortium name="Amborella Genome Project"/>
        </authorList>
    </citation>
    <scope>NUCLEOTIDE SEQUENCE [LARGE SCALE GENOMIC DNA]</scope>
</reference>
<dbReference type="EMBL" id="KI397513">
    <property type="protein sequence ID" value="ERM94306.1"/>
    <property type="molecule type" value="Genomic_DNA"/>
</dbReference>
<dbReference type="GO" id="GO:0009658">
    <property type="term" value="P:chloroplast organization"/>
    <property type="evidence" value="ECO:0000318"/>
    <property type="project" value="GO_Central"/>
</dbReference>
<dbReference type="Proteomes" id="UP000017836">
    <property type="component" value="Unassembled WGS sequence"/>
</dbReference>
<dbReference type="eggNOG" id="KOG1267">
    <property type="taxonomic scope" value="Eukaryota"/>
</dbReference>
<protein>
    <submittedName>
        <fullName evidence="4">Uncharacterized protein</fullName>
    </submittedName>
</protein>
<dbReference type="PANTHER" id="PTHR13068">
    <property type="entry name" value="CGI-12 PROTEIN-RELATED"/>
    <property type="match status" value="1"/>
</dbReference>
<dbReference type="Pfam" id="PF02536">
    <property type="entry name" value="mTERF"/>
    <property type="match status" value="1"/>
</dbReference>
<evidence type="ECO:0000256" key="1">
    <source>
        <dbReference type="ARBA" id="ARBA00007692"/>
    </source>
</evidence>
<sequence>MALAKLQALSVLKPHYVFSLLIPFPSFSSSFELYSTKTSLLTPSPSLTRDGLLLSASPSSTSSSIVNLLMDSLGLSKESALAVASSSRLGLNKPTKNPICVLKFLKDSGFHDAHICSIVTKSPRILVADVEKTLKPKFEMLEDLGLSGPDLGDFLSPRAFIFYYSAEKRISPIIEFLKSYLKSNENVLRVLRNNWILSFPIEERILPNMRCMESYGVGPSQLQQFTIFQPRLLSQNPKRIKENCEKIIEMGFNPNSLMFAHALLALSSMNNETWQAKVDIFKSFGCSEDHVFSIFRRAPYTMCLSVKKLKETMEYFVKKQKDVLFHLNMNPKIFGYSLGGRVIPRNNVLHALRSKKLLKKDVKLSSVCLLSERIFLQKFVGCFGEEADYLRQIYEESKGNPEMIL</sequence>
<dbReference type="OrthoDB" id="637682at2759"/>
<proteinExistence type="inferred from homology"/>
<name>W1NFQ1_AMBTC</name>